<sequence>MLQSKAPHVRSQFTPKPEFNIKSVDPRKVDFSPEHAAKMASKLYARDQPKQTKLHGFEAGSLSSPYADEVLPAWKSTVKADYVPKLVDRGLEQIDSVSKYIKSSHFKLEGPGDVKNDDAHWQSTTRRDYLAKSGDDAKPVSAKPDPSKSISPIVGDETILNHNNTSVYKESFAKARQVKLSAPQKFGGGSDPTRSHFSLGDDPVNYSSKSITGEPAPVITDHFIVRPPRTKSTVLECPDWEKGEYISVAKKAYGSNLVGVDPKTLTVEKEAFTRDLKSTHFTLGTDVSSLGQAKSQYSSSFLKKQGAVTQPTIYKSSYRDDVHLEEDEDRRMSGLSSTRTDYVKHEAASNAAHSQSIKDQNSRSSIFTDGNRSMESASVAASSYLPPSQEKYTSERTTASHPGMNPYPLLAMESNTHSPGGKAWVSVAKSDFTIPKDPSSHARALAIQNKMGSRYANFDLGLDDRRYVTSTSSAAYKPASLERTAAHRPDLTFGATLENVLGPRTSISGSEMTRSATTTGSAYVPMALAKVQSIKPPPTMTQLCMELGDAPMGMSGSTESRRAFVNPVYRVDERF</sequence>
<evidence type="ECO:0000256" key="1">
    <source>
        <dbReference type="SAM" id="MobiDB-lite"/>
    </source>
</evidence>
<accession>A0A507C9V2</accession>
<proteinExistence type="predicted"/>
<organism evidence="2 3">
    <name type="scientific">Synchytrium microbalum</name>
    <dbReference type="NCBI Taxonomy" id="1806994"/>
    <lineage>
        <taxon>Eukaryota</taxon>
        <taxon>Fungi</taxon>
        <taxon>Fungi incertae sedis</taxon>
        <taxon>Chytridiomycota</taxon>
        <taxon>Chytridiomycota incertae sedis</taxon>
        <taxon>Chytridiomycetes</taxon>
        <taxon>Synchytriales</taxon>
        <taxon>Synchytriaceae</taxon>
        <taxon>Synchytrium</taxon>
    </lineage>
</organism>
<name>A0A507C9V2_9FUNG</name>
<dbReference type="RefSeq" id="XP_031025432.1">
    <property type="nucleotide sequence ID" value="XM_031168683.1"/>
</dbReference>
<dbReference type="GeneID" id="42003980"/>
<comment type="caution">
    <text evidence="2">The sequence shown here is derived from an EMBL/GenBank/DDBJ whole genome shotgun (WGS) entry which is preliminary data.</text>
</comment>
<dbReference type="EMBL" id="QEAO01000012">
    <property type="protein sequence ID" value="TPX34754.1"/>
    <property type="molecule type" value="Genomic_DNA"/>
</dbReference>
<dbReference type="Proteomes" id="UP000319731">
    <property type="component" value="Unassembled WGS sequence"/>
</dbReference>
<feature type="region of interest" description="Disordered" evidence="1">
    <location>
        <begin position="128"/>
        <end position="153"/>
    </location>
</feature>
<keyword evidence="3" id="KW-1185">Reference proteome</keyword>
<dbReference type="OrthoDB" id="2096031at2759"/>
<gene>
    <name evidence="2" type="ORF">SmJEL517_g02755</name>
</gene>
<feature type="compositionally biased region" description="Polar residues" evidence="1">
    <location>
        <begin position="351"/>
        <end position="381"/>
    </location>
</feature>
<feature type="region of interest" description="Disordered" evidence="1">
    <location>
        <begin position="346"/>
        <end position="401"/>
    </location>
</feature>
<protein>
    <submittedName>
        <fullName evidence="2">Uncharacterized protein</fullName>
    </submittedName>
</protein>
<feature type="region of interest" description="Disordered" evidence="1">
    <location>
        <begin position="1"/>
        <end position="32"/>
    </location>
</feature>
<evidence type="ECO:0000313" key="2">
    <source>
        <dbReference type="EMBL" id="TPX34754.1"/>
    </source>
</evidence>
<feature type="compositionally biased region" description="Basic and acidic residues" evidence="1">
    <location>
        <begin position="128"/>
        <end position="138"/>
    </location>
</feature>
<reference evidence="2 3" key="1">
    <citation type="journal article" date="2019" name="Sci. Rep.">
        <title>Comparative genomics of chytrid fungi reveal insights into the obligate biotrophic and pathogenic lifestyle of Synchytrium endobioticum.</title>
        <authorList>
            <person name="van de Vossenberg B.T.L.H."/>
            <person name="Warris S."/>
            <person name="Nguyen H.D.T."/>
            <person name="van Gent-Pelzer M.P.E."/>
            <person name="Joly D.L."/>
            <person name="van de Geest H.C."/>
            <person name="Bonants P.J.M."/>
            <person name="Smith D.S."/>
            <person name="Levesque C.A."/>
            <person name="van der Lee T.A.J."/>
        </authorList>
    </citation>
    <scope>NUCLEOTIDE SEQUENCE [LARGE SCALE GENOMIC DNA]</scope>
    <source>
        <strain evidence="2 3">JEL517</strain>
    </source>
</reference>
<evidence type="ECO:0000313" key="3">
    <source>
        <dbReference type="Proteomes" id="UP000319731"/>
    </source>
</evidence>
<dbReference type="AlphaFoldDB" id="A0A507C9V2"/>